<organism evidence="1 2">
    <name type="scientific">Brevundimonas vancanneytii</name>
    <dbReference type="NCBI Taxonomy" id="1325724"/>
    <lineage>
        <taxon>Bacteria</taxon>
        <taxon>Pseudomonadati</taxon>
        <taxon>Pseudomonadota</taxon>
        <taxon>Alphaproteobacteria</taxon>
        <taxon>Caulobacterales</taxon>
        <taxon>Caulobacteraceae</taxon>
        <taxon>Brevundimonas</taxon>
    </lineage>
</organism>
<evidence type="ECO:0000313" key="2">
    <source>
        <dbReference type="Proteomes" id="UP000309952"/>
    </source>
</evidence>
<sequence length="73" mass="7894">MKLFWSVAAFTLVLALQSGPQIPIDGTPPGVTRFYSDEHLTVEVGFSVVGCDYSRADYGDTGPYSSFEPLVCS</sequence>
<dbReference type="Proteomes" id="UP000309952">
    <property type="component" value="Chromosome"/>
</dbReference>
<dbReference type="KEGG" id="bvy:NCTC9239_03431"/>
<accession>A0A4P1KJL6</accession>
<keyword evidence="2" id="KW-1185">Reference proteome</keyword>
<protein>
    <submittedName>
        <fullName evidence="1">Uncharacterized protein</fullName>
    </submittedName>
</protein>
<dbReference type="EMBL" id="LR588407">
    <property type="protein sequence ID" value="VTO20374.1"/>
    <property type="molecule type" value="Genomic_DNA"/>
</dbReference>
<evidence type="ECO:0000313" key="1">
    <source>
        <dbReference type="EMBL" id="VTO20374.1"/>
    </source>
</evidence>
<reference evidence="1 2" key="1">
    <citation type="submission" date="2019-04" db="EMBL/GenBank/DDBJ databases">
        <authorList>
            <consortium name="Pathogen Informatics"/>
        </authorList>
    </citation>
    <scope>NUCLEOTIDE SEQUENCE [LARGE SCALE GENOMIC DNA]</scope>
    <source>
        <strain evidence="1 2">NCTC9239</strain>
    </source>
</reference>
<gene>
    <name evidence="1" type="ORF">NCTC9239_03431</name>
</gene>
<dbReference type="AlphaFoldDB" id="A0A4P1KJL6"/>
<proteinExistence type="predicted"/>
<name>A0A4P1KJL6_9CAUL</name>